<evidence type="ECO:0000256" key="6">
    <source>
        <dbReference type="ARBA" id="ARBA00023136"/>
    </source>
</evidence>
<feature type="domain" description="ABC transporter" evidence="8">
    <location>
        <begin position="345"/>
        <end position="562"/>
    </location>
</feature>
<dbReference type="SUPFAM" id="SSF52540">
    <property type="entry name" value="P-loop containing nucleoside triphosphate hydrolases"/>
    <property type="match status" value="1"/>
</dbReference>
<comment type="caution">
    <text evidence="10">The sequence shown here is derived from an EMBL/GenBank/DDBJ whole genome shotgun (WGS) entry which is preliminary data.</text>
</comment>
<feature type="domain" description="ABC transmembrane type-1" evidence="9">
    <location>
        <begin position="29"/>
        <end position="321"/>
    </location>
</feature>
<dbReference type="GO" id="GO:0016887">
    <property type="term" value="F:ATP hydrolysis activity"/>
    <property type="evidence" value="ECO:0007669"/>
    <property type="project" value="InterPro"/>
</dbReference>
<dbReference type="eggNOG" id="COG5265">
    <property type="taxonomic scope" value="Bacteria"/>
</dbReference>
<proteinExistence type="predicted"/>
<dbReference type="PROSITE" id="PS00211">
    <property type="entry name" value="ABC_TRANSPORTER_1"/>
    <property type="match status" value="1"/>
</dbReference>
<gene>
    <name evidence="10" type="ORF">F945_01114</name>
</gene>
<keyword evidence="2 7" id="KW-0812">Transmembrane</keyword>
<evidence type="ECO:0000256" key="1">
    <source>
        <dbReference type="ARBA" id="ARBA00004651"/>
    </source>
</evidence>
<evidence type="ECO:0008006" key="12">
    <source>
        <dbReference type="Google" id="ProtNLM"/>
    </source>
</evidence>
<evidence type="ECO:0000259" key="8">
    <source>
        <dbReference type="PROSITE" id="PS50893"/>
    </source>
</evidence>
<keyword evidence="5 7" id="KW-1133">Transmembrane helix</keyword>
<feature type="transmembrane region" description="Helical" evidence="7">
    <location>
        <begin position="28"/>
        <end position="49"/>
    </location>
</feature>
<keyword evidence="11" id="KW-1185">Reference proteome</keyword>
<keyword evidence="4" id="KW-0067">ATP-binding</keyword>
<dbReference type="InterPro" id="IPR017871">
    <property type="entry name" value="ABC_transporter-like_CS"/>
</dbReference>
<evidence type="ECO:0000259" key="9">
    <source>
        <dbReference type="PROSITE" id="PS50929"/>
    </source>
</evidence>
<dbReference type="Pfam" id="PF00005">
    <property type="entry name" value="ABC_tran"/>
    <property type="match status" value="1"/>
</dbReference>
<dbReference type="PANTHER" id="PTHR24221:SF654">
    <property type="entry name" value="ATP-BINDING CASSETTE SUB-FAMILY B MEMBER 6"/>
    <property type="match status" value="1"/>
</dbReference>
<evidence type="ECO:0000313" key="10">
    <source>
        <dbReference type="EMBL" id="EPF75894.1"/>
    </source>
</evidence>
<evidence type="ECO:0000313" key="11">
    <source>
        <dbReference type="Proteomes" id="UP000014568"/>
    </source>
</evidence>
<keyword evidence="6 7" id="KW-0472">Membrane</keyword>
<dbReference type="SUPFAM" id="SSF90123">
    <property type="entry name" value="ABC transporter transmembrane region"/>
    <property type="match status" value="1"/>
</dbReference>
<dbReference type="EMBL" id="ATGI01000010">
    <property type="protein sequence ID" value="EPF75894.1"/>
    <property type="molecule type" value="Genomic_DNA"/>
</dbReference>
<comment type="subcellular location">
    <subcellularLocation>
        <location evidence="1">Cell membrane</location>
        <topology evidence="1">Multi-pass membrane protein</topology>
    </subcellularLocation>
</comment>
<dbReference type="Gene3D" id="1.20.1560.10">
    <property type="entry name" value="ABC transporter type 1, transmembrane domain"/>
    <property type="match status" value="1"/>
</dbReference>
<dbReference type="InterPro" id="IPR011527">
    <property type="entry name" value="ABC1_TM_dom"/>
</dbReference>
<dbReference type="GO" id="GO:0005524">
    <property type="term" value="F:ATP binding"/>
    <property type="evidence" value="ECO:0007669"/>
    <property type="project" value="UniProtKB-KW"/>
</dbReference>
<dbReference type="PROSITE" id="PS50893">
    <property type="entry name" value="ABC_TRANSPORTER_2"/>
    <property type="match status" value="1"/>
</dbReference>
<dbReference type="SMART" id="SM00382">
    <property type="entry name" value="AAA"/>
    <property type="match status" value="1"/>
</dbReference>
<feature type="transmembrane region" description="Helical" evidence="7">
    <location>
        <begin position="74"/>
        <end position="91"/>
    </location>
</feature>
<dbReference type="PATRIC" id="fig|421052.3.peg.1095"/>
<dbReference type="RefSeq" id="WP_016655532.1">
    <property type="nucleotide sequence ID" value="NZ_KE340352.1"/>
</dbReference>
<dbReference type="PROSITE" id="PS50929">
    <property type="entry name" value="ABC_TM1F"/>
    <property type="match status" value="1"/>
</dbReference>
<evidence type="ECO:0000256" key="5">
    <source>
        <dbReference type="ARBA" id="ARBA00022989"/>
    </source>
</evidence>
<dbReference type="Pfam" id="PF00664">
    <property type="entry name" value="ABC_membrane"/>
    <property type="match status" value="1"/>
</dbReference>
<reference evidence="10 11" key="1">
    <citation type="submission" date="2013-06" db="EMBL/GenBank/DDBJ databases">
        <title>The Genome Sequence of Acinetobacter rudis CIP 110305.</title>
        <authorList>
            <consortium name="The Broad Institute Genome Sequencing Platform"/>
            <consortium name="The Broad Institute Genome Sequencing Center for Infectious Disease"/>
            <person name="Cerqueira G."/>
            <person name="Feldgarden M."/>
            <person name="Courvalin P."/>
            <person name="Perichon B."/>
            <person name="Grillot-Courvalin C."/>
            <person name="Clermont D."/>
            <person name="Rocha E."/>
            <person name="Yoon E.-J."/>
            <person name="Nemec A."/>
            <person name="Young S.K."/>
            <person name="Zeng Q."/>
            <person name="Gargeya S."/>
            <person name="Fitzgerald M."/>
            <person name="Abouelleil A."/>
            <person name="Alvarado L."/>
            <person name="Berlin A.M."/>
            <person name="Chapman S.B."/>
            <person name="Dewar J."/>
            <person name="Goldberg J."/>
            <person name="Griggs A."/>
            <person name="Gujja S."/>
            <person name="Hansen M."/>
            <person name="Howarth C."/>
            <person name="Imamovic A."/>
            <person name="Larimer J."/>
            <person name="McCowan C."/>
            <person name="Murphy C."/>
            <person name="Pearson M."/>
            <person name="Priest M."/>
            <person name="Roberts A."/>
            <person name="Saif S."/>
            <person name="Shea T."/>
            <person name="Sykes S."/>
            <person name="Wortman J."/>
            <person name="Nusbaum C."/>
            <person name="Birren B."/>
        </authorList>
    </citation>
    <scope>NUCLEOTIDE SEQUENCE [LARGE SCALE GENOMIC DNA]</scope>
    <source>
        <strain evidence="10 11">CIP 110305</strain>
    </source>
</reference>
<sequence length="563" mass="65227">MKPSEPWAIYAGVWKILKKYYQHPIRHMLGLGVLILSSTLLVVSVPYIMKQIVDLSQSGVSQFSWDQLWHLENLYLLAACFALAWFGSNLLQHLSQRYSAFFLISIESALVYKGLENFFNLSFLEQRKIETGIINTDIWRGAEAFGQLIFTSLFILIPLVFEVFMMMWILAQSINISFALIFLFFALLVFAMTLIVALKSKDIYSTFYEAHNRINQFFIEKVQNHYDIQINAAQHYELKNFAQRVKEYQTEKSKSHSQLMILMLIQVLSVAIFLFIFMLFTVYLFEKKQVSTGDFILISSYIVGLTLPMLRVSHSVMGLKGDYISLKKFYHYFQLEKVQHQSTEVESSDMFYRFQHANLHLGKHEITDFNLNLEADRCYVIIGQTGIGKSSFMHYLTGLQQIQAGQLYYKNINITQQFSTDIYHEIAVVGQVPTVYSGTLRQNLVHNSPYHYTDAELIYWLEVFQLTPLLSKNNLSLDDELQDRYKSFSGGEKQRISILRALLKKPQCLIMDEPTAALDEQTAIHLMSVIRQHVTTIVMISHAAYAQQFADQVINFDELIQSK</sequence>
<dbReference type="GO" id="GO:0005886">
    <property type="term" value="C:plasma membrane"/>
    <property type="evidence" value="ECO:0007669"/>
    <property type="project" value="UniProtKB-SubCell"/>
</dbReference>
<dbReference type="PANTHER" id="PTHR24221">
    <property type="entry name" value="ATP-BINDING CASSETTE SUB-FAMILY B"/>
    <property type="match status" value="1"/>
</dbReference>
<organism evidence="10 11">
    <name type="scientific">Acinetobacter rudis CIP 110305</name>
    <dbReference type="NCBI Taxonomy" id="421052"/>
    <lineage>
        <taxon>Bacteria</taxon>
        <taxon>Pseudomonadati</taxon>
        <taxon>Pseudomonadota</taxon>
        <taxon>Gammaproteobacteria</taxon>
        <taxon>Moraxellales</taxon>
        <taxon>Moraxellaceae</taxon>
        <taxon>Acinetobacter</taxon>
    </lineage>
</organism>
<dbReference type="AlphaFoldDB" id="S3NNP5"/>
<evidence type="ECO:0000256" key="4">
    <source>
        <dbReference type="ARBA" id="ARBA00022840"/>
    </source>
</evidence>
<keyword evidence="3" id="KW-0547">Nucleotide-binding</keyword>
<feature type="transmembrane region" description="Helical" evidence="7">
    <location>
        <begin position="148"/>
        <end position="170"/>
    </location>
</feature>
<evidence type="ECO:0000256" key="3">
    <source>
        <dbReference type="ARBA" id="ARBA00022741"/>
    </source>
</evidence>
<dbReference type="InterPro" id="IPR027417">
    <property type="entry name" value="P-loop_NTPase"/>
</dbReference>
<feature type="transmembrane region" description="Helical" evidence="7">
    <location>
        <begin position="259"/>
        <end position="285"/>
    </location>
</feature>
<dbReference type="HOGENOM" id="CLU_000604_93_0_6"/>
<dbReference type="Proteomes" id="UP000014568">
    <property type="component" value="Unassembled WGS sequence"/>
</dbReference>
<dbReference type="InterPro" id="IPR036640">
    <property type="entry name" value="ABC1_TM_sf"/>
</dbReference>
<feature type="transmembrane region" description="Helical" evidence="7">
    <location>
        <begin position="291"/>
        <end position="310"/>
    </location>
</feature>
<evidence type="ECO:0000256" key="7">
    <source>
        <dbReference type="SAM" id="Phobius"/>
    </source>
</evidence>
<dbReference type="Gene3D" id="3.40.50.300">
    <property type="entry name" value="P-loop containing nucleotide triphosphate hydrolases"/>
    <property type="match status" value="1"/>
</dbReference>
<dbReference type="InterPro" id="IPR003593">
    <property type="entry name" value="AAA+_ATPase"/>
</dbReference>
<dbReference type="OrthoDB" id="8952216at2"/>
<protein>
    <recommendedName>
        <fullName evidence="12">ABC transporter ATP-binding protein</fullName>
    </recommendedName>
</protein>
<dbReference type="GO" id="GO:0140359">
    <property type="term" value="F:ABC-type transporter activity"/>
    <property type="evidence" value="ECO:0007669"/>
    <property type="project" value="InterPro"/>
</dbReference>
<accession>S3NNP5</accession>
<feature type="transmembrane region" description="Helical" evidence="7">
    <location>
        <begin position="176"/>
        <end position="198"/>
    </location>
</feature>
<dbReference type="InterPro" id="IPR039421">
    <property type="entry name" value="Type_1_exporter"/>
</dbReference>
<dbReference type="InterPro" id="IPR003439">
    <property type="entry name" value="ABC_transporter-like_ATP-bd"/>
</dbReference>
<name>S3NNP5_9GAMM</name>
<dbReference type="STRING" id="632955.GCA_000829675_00098"/>
<evidence type="ECO:0000256" key="2">
    <source>
        <dbReference type="ARBA" id="ARBA00022692"/>
    </source>
</evidence>